<sequence length="378" mass="40613">MSGHDIPPDREGLFRDAVAFLRDVKVSTSPLAQKIQFLESKGLTAQEIEKAMIRASEVNSNPTSDVASTSAPTVAAAHGDPQQVYNHASEFQGARTMNHVQYGPPGRHGPSYATQMQMKPELPQRDWRDYFIMAVISGGVMYGMVSLAKKFLLPHLQPPTTTAFEQTSNDLTAQFDEATQLLADLQKQTGELQESVAGERTKVDKVVGEVEEAVDAVRKGEQKWREEMRDLRDEIEEVKDLVPKMIDKHAQAQASSLQELQAELKSLRTLLMARNKPLASPSAIASSAGRPSSPFAAASPNQQGESEISMAANALLAPPVPAAAASGATDAPRPSIPAWQLAASSTSRPATLASDDAKQTVDSKSAQSSKADGKQASE</sequence>
<organism evidence="1 2">
    <name type="scientific">Naganishia adeliensis</name>
    <dbReference type="NCBI Taxonomy" id="92952"/>
    <lineage>
        <taxon>Eukaryota</taxon>
        <taxon>Fungi</taxon>
        <taxon>Dikarya</taxon>
        <taxon>Basidiomycota</taxon>
        <taxon>Agaricomycotina</taxon>
        <taxon>Tremellomycetes</taxon>
        <taxon>Filobasidiales</taxon>
        <taxon>Filobasidiaceae</taxon>
        <taxon>Naganishia</taxon>
    </lineage>
</organism>
<protein>
    <submittedName>
        <fullName evidence="1">Uncharacterized protein</fullName>
    </submittedName>
</protein>
<proteinExistence type="predicted"/>
<evidence type="ECO:0000313" key="1">
    <source>
        <dbReference type="EMBL" id="KAJ9113730.1"/>
    </source>
</evidence>
<gene>
    <name evidence="1" type="ORF">QFC20_001755</name>
</gene>
<accession>A0ACC2WRD1</accession>
<name>A0ACC2WRD1_9TREE</name>
<evidence type="ECO:0000313" key="2">
    <source>
        <dbReference type="Proteomes" id="UP001230649"/>
    </source>
</evidence>
<dbReference type="Proteomes" id="UP001230649">
    <property type="component" value="Unassembled WGS sequence"/>
</dbReference>
<comment type="caution">
    <text evidence="1">The sequence shown here is derived from an EMBL/GenBank/DDBJ whole genome shotgun (WGS) entry which is preliminary data.</text>
</comment>
<reference evidence="1" key="1">
    <citation type="submission" date="2023-04" db="EMBL/GenBank/DDBJ databases">
        <title>Draft Genome sequencing of Naganishia species isolated from polar environments using Oxford Nanopore Technology.</title>
        <authorList>
            <person name="Leo P."/>
            <person name="Venkateswaran K."/>
        </authorList>
    </citation>
    <scope>NUCLEOTIDE SEQUENCE</scope>
    <source>
        <strain evidence="1">MNA-CCFEE 5262</strain>
    </source>
</reference>
<dbReference type="EMBL" id="JASBWS010000011">
    <property type="protein sequence ID" value="KAJ9113730.1"/>
    <property type="molecule type" value="Genomic_DNA"/>
</dbReference>
<keyword evidence="2" id="KW-1185">Reference proteome</keyword>